<dbReference type="PANTHER" id="PTHR20910">
    <property type="entry name" value="AGAP001623-PA"/>
    <property type="match status" value="1"/>
</dbReference>
<evidence type="ECO:0000259" key="2">
    <source>
        <dbReference type="Pfam" id="PF00080"/>
    </source>
</evidence>
<feature type="domain" description="Superoxide dismutase copper/zinc binding" evidence="2">
    <location>
        <begin position="646"/>
        <end position="768"/>
    </location>
</feature>
<dbReference type="Gene3D" id="2.60.40.200">
    <property type="entry name" value="Superoxide dismutase, copper/zinc binding domain"/>
    <property type="match status" value="4"/>
</dbReference>
<feature type="chain" id="PRO_5019789308" description="Superoxide dismutase copper/zinc binding domain-containing protein" evidence="1">
    <location>
        <begin position="22"/>
        <end position="1092"/>
    </location>
</feature>
<dbReference type="PANTHER" id="PTHR20910:SF1">
    <property type="entry name" value="SUPEROXIDE DISMUTASE COPPER_ZINC BINDING DOMAIN-CONTAINING PROTEIN"/>
    <property type="match status" value="1"/>
</dbReference>
<dbReference type="InterPro" id="IPR001424">
    <property type="entry name" value="SOD_Cu_Zn_dom"/>
</dbReference>
<dbReference type="SMR" id="A0A482WUJ5"/>
<dbReference type="FunCoup" id="A0A482WUJ5">
    <property type="interactions" value="7"/>
</dbReference>
<dbReference type="AlphaFoldDB" id="A0A482WUJ5"/>
<proteinExistence type="predicted"/>
<evidence type="ECO:0000313" key="4">
    <source>
        <dbReference type="Proteomes" id="UP000291343"/>
    </source>
</evidence>
<gene>
    <name evidence="3" type="ORF">LSTR_LSTR004640</name>
</gene>
<protein>
    <recommendedName>
        <fullName evidence="2">Superoxide dismutase copper/zinc binding domain-containing protein</fullName>
    </recommendedName>
</protein>
<accession>A0A482WUJ5</accession>
<keyword evidence="1" id="KW-0732">Signal</keyword>
<dbReference type="InParanoid" id="A0A482WUJ5"/>
<dbReference type="EMBL" id="QKKF02025464">
    <property type="protein sequence ID" value="RZF36952.1"/>
    <property type="molecule type" value="Genomic_DNA"/>
</dbReference>
<name>A0A482WUJ5_LAOST</name>
<dbReference type="GO" id="GO:0046872">
    <property type="term" value="F:metal ion binding"/>
    <property type="evidence" value="ECO:0007669"/>
    <property type="project" value="InterPro"/>
</dbReference>
<dbReference type="OrthoDB" id="159229at2759"/>
<dbReference type="Proteomes" id="UP000291343">
    <property type="component" value="Unassembled WGS sequence"/>
</dbReference>
<organism evidence="3 4">
    <name type="scientific">Laodelphax striatellus</name>
    <name type="common">Small brown planthopper</name>
    <name type="synonym">Delphax striatella</name>
    <dbReference type="NCBI Taxonomy" id="195883"/>
    <lineage>
        <taxon>Eukaryota</taxon>
        <taxon>Metazoa</taxon>
        <taxon>Ecdysozoa</taxon>
        <taxon>Arthropoda</taxon>
        <taxon>Hexapoda</taxon>
        <taxon>Insecta</taxon>
        <taxon>Pterygota</taxon>
        <taxon>Neoptera</taxon>
        <taxon>Paraneoptera</taxon>
        <taxon>Hemiptera</taxon>
        <taxon>Auchenorrhyncha</taxon>
        <taxon>Fulgoroidea</taxon>
        <taxon>Delphacidae</taxon>
        <taxon>Criomorphinae</taxon>
        <taxon>Laodelphax</taxon>
    </lineage>
</organism>
<comment type="caution">
    <text evidence="3">The sequence shown here is derived from an EMBL/GenBank/DDBJ whole genome shotgun (WGS) entry which is preliminary data.</text>
</comment>
<dbReference type="Pfam" id="PF00080">
    <property type="entry name" value="Sod_Cu"/>
    <property type="match status" value="1"/>
</dbReference>
<evidence type="ECO:0000313" key="3">
    <source>
        <dbReference type="EMBL" id="RZF36952.1"/>
    </source>
</evidence>
<reference evidence="3 4" key="1">
    <citation type="journal article" date="2017" name="Gigascience">
        <title>Genome sequence of the small brown planthopper, Laodelphax striatellus.</title>
        <authorList>
            <person name="Zhu J."/>
            <person name="Jiang F."/>
            <person name="Wang X."/>
            <person name="Yang P."/>
            <person name="Bao Y."/>
            <person name="Zhao W."/>
            <person name="Wang W."/>
            <person name="Lu H."/>
            <person name="Wang Q."/>
            <person name="Cui N."/>
            <person name="Li J."/>
            <person name="Chen X."/>
            <person name="Luo L."/>
            <person name="Yu J."/>
            <person name="Kang L."/>
            <person name="Cui F."/>
        </authorList>
    </citation>
    <scope>NUCLEOTIDE SEQUENCE [LARGE SCALE GENOMIC DNA]</scope>
    <source>
        <strain evidence="3">Lst14</strain>
    </source>
</reference>
<dbReference type="InterPro" id="IPR036423">
    <property type="entry name" value="SOD-like_Cu/Zn_dom_sf"/>
</dbReference>
<evidence type="ECO:0000256" key="1">
    <source>
        <dbReference type="SAM" id="SignalP"/>
    </source>
</evidence>
<sequence length="1092" mass="121487">MYSSLIQTLLFLSSIGQFCNGLHLSARFSENGLEGEVILVQDKGSSLVYIHSEFNYLGNLDNVTWEWTIRQFPVDYTELTQRCDPKKLGSLMVELNTIIGPPVVNDTVDVTGSVDVIPLIGTHGLWGRSMLIQSSSGVLACSTLVPAGNTSVKVAEARFNGPVSGSVYFEWVGSSLTGSTDALIFVDLHHTKQRSPITQHHWKILTTDILDSETDKSRRSCDFLQVIYSPDSKGSGELTSRLGPVSVGTKEMYRDPDLMLPDLNSKQRHLYLVLYDSRHVEAYLSCTRITQLQPVFLKSLIQSNGLKGHVKMEQASPFTPTSISLQWSWTGSSKETIGGFRIHSLPAIPSVARLKKLSLCDGVGDVYNPSKLPIGADALPSGAGTQDKYAVGDLSGKIGYDGEKSWDMFLPLRGRHSVSHRSLVIYRNGNDGSEVPWICSSLVRYHHVDQEQKLPMKTVEALFRYPLAGRVVLRQPVEDGVADTSILIDQLVYSDGTSVNNTHEHRWGVTEHSPGKDFYNWTARCVSAGTTFDPFEVYVINKTSDSQCVEGVRPGYCRVGALSERLGFMSIAGRKKNNAKIARKLFTDNHLPLSGPNSVVGRSFVIYDDHGPKARGDRLACSRITGIFRRKAVIRDWFGNGIETPVSGKMEFYQETEYDVVDMEFNIENLEGVSAYNIHQMPVQEQLEFPCEQSALNSQYDPYNTAAKPVPFPGEGTPDQYPIGDLGGKFGLLDNKTAIKEATYNDSSMQIFGQQSILGRSIVLHKKDHSRWTCGTIERGYAPKEARELRAIASFHHPLGFAWGYIRMTQLIHSDNSKSDTVIEVTLRHPGKMDRNFTKNHNWAIYVNSVGVDATVKVLETRCTAGGYIWNPYFTQLADPLNGELYRQECGSDHPLRCYVGDLSGRLGPIDLGGKRSVFSDPNFPLEGDVSAMGRSIVVMEQEFGHNKFACANIEPDKDLIKYVNLRKPPNFIVSQFLDDIHEVMGIPEWFLTIDTRKTKILHHSACIQLFLHFKGPMANTLEVDFSRLLSTGRLDSPSIFIPGYVPSSKRKTKISYKLCGSDNEKGTCDNSHPRFGLEHGVVSSNPPSHLQ</sequence>
<dbReference type="STRING" id="195883.A0A482WUJ5"/>
<dbReference type="InterPro" id="IPR053257">
    <property type="entry name" value="Cu-only_SOD"/>
</dbReference>
<feature type="signal peptide" evidence="1">
    <location>
        <begin position="1"/>
        <end position="21"/>
    </location>
</feature>
<keyword evidence="4" id="KW-1185">Reference proteome</keyword>
<dbReference type="SUPFAM" id="SSF49329">
    <property type="entry name" value="Cu,Zn superoxide dismutase-like"/>
    <property type="match status" value="4"/>
</dbReference>
<dbReference type="GO" id="GO:0006801">
    <property type="term" value="P:superoxide metabolic process"/>
    <property type="evidence" value="ECO:0007669"/>
    <property type="project" value="InterPro"/>
</dbReference>